<feature type="binding site" evidence="7">
    <location>
        <position position="284"/>
    </location>
    <ligand>
        <name>Mn(2+)</name>
        <dbReference type="ChEBI" id="CHEBI:29035"/>
    </ligand>
</feature>
<dbReference type="InterPro" id="IPR009581">
    <property type="entry name" value="FAM20_C"/>
</dbReference>
<organism evidence="9">
    <name type="scientific">Capitella teleta</name>
    <name type="common">Polychaete worm</name>
    <dbReference type="NCBI Taxonomy" id="283909"/>
    <lineage>
        <taxon>Eukaryota</taxon>
        <taxon>Metazoa</taxon>
        <taxon>Spiralia</taxon>
        <taxon>Lophotrochozoa</taxon>
        <taxon>Annelida</taxon>
        <taxon>Polychaeta</taxon>
        <taxon>Sedentaria</taxon>
        <taxon>Scolecida</taxon>
        <taxon>Capitellidae</taxon>
        <taxon>Capitella</taxon>
    </lineage>
</organism>
<evidence type="ECO:0000313" key="11">
    <source>
        <dbReference type="Proteomes" id="UP000014760"/>
    </source>
</evidence>
<dbReference type="GO" id="GO:0005794">
    <property type="term" value="C:Golgi apparatus"/>
    <property type="evidence" value="ECO:0007669"/>
    <property type="project" value="UniProtKB-SubCell"/>
</dbReference>
<keyword evidence="6" id="KW-0067">ATP-binding</keyword>
<keyword evidence="6" id="KW-0547">Nucleotide-binding</keyword>
<dbReference type="EnsemblMetazoa" id="CapteT196174">
    <property type="protein sequence ID" value="CapteP196174"/>
    <property type="gene ID" value="CapteG196174"/>
</dbReference>
<evidence type="ECO:0000259" key="8">
    <source>
        <dbReference type="Pfam" id="PF06702"/>
    </source>
</evidence>
<keyword evidence="4" id="KW-1015">Disulfide bond</keyword>
<feature type="binding site" evidence="6">
    <location>
        <begin position="209"/>
        <end position="212"/>
    </location>
    <ligand>
        <name>ATP</name>
        <dbReference type="ChEBI" id="CHEBI:30616"/>
    </ligand>
</feature>
<dbReference type="GO" id="GO:0046872">
    <property type="term" value="F:metal ion binding"/>
    <property type="evidence" value="ECO:0007669"/>
    <property type="project" value="UniProtKB-KW"/>
</dbReference>
<dbReference type="OrthoDB" id="8583677at2759"/>
<feature type="domain" description="FAM20 C-terminal" evidence="8">
    <location>
        <begin position="179"/>
        <end position="369"/>
    </location>
</feature>
<evidence type="ECO:0000256" key="4">
    <source>
        <dbReference type="ARBA" id="ARBA00023157"/>
    </source>
</evidence>
<protein>
    <recommendedName>
        <fullName evidence="8">FAM20 C-terminal domain-containing protein</fullName>
    </recommendedName>
</protein>
<evidence type="ECO:0000313" key="10">
    <source>
        <dbReference type="EnsemblMetazoa" id="CapteP196174"/>
    </source>
</evidence>
<evidence type="ECO:0000256" key="6">
    <source>
        <dbReference type="PIRSR" id="PIRSR624869-2"/>
    </source>
</evidence>
<comment type="subcellular location">
    <subcellularLocation>
        <location evidence="1">Golgi apparatus</location>
    </subcellularLocation>
</comment>
<reference evidence="9 11" key="2">
    <citation type="journal article" date="2013" name="Nature">
        <title>Insights into bilaterian evolution from three spiralian genomes.</title>
        <authorList>
            <person name="Simakov O."/>
            <person name="Marletaz F."/>
            <person name="Cho S.J."/>
            <person name="Edsinger-Gonzales E."/>
            <person name="Havlak P."/>
            <person name="Hellsten U."/>
            <person name="Kuo D.H."/>
            <person name="Larsson T."/>
            <person name="Lv J."/>
            <person name="Arendt D."/>
            <person name="Savage R."/>
            <person name="Osoegawa K."/>
            <person name="de Jong P."/>
            <person name="Grimwood J."/>
            <person name="Chapman J.A."/>
            <person name="Shapiro H."/>
            <person name="Aerts A."/>
            <person name="Otillar R.P."/>
            <person name="Terry A.Y."/>
            <person name="Boore J.L."/>
            <person name="Grigoriev I.V."/>
            <person name="Lindberg D.R."/>
            <person name="Seaver E.C."/>
            <person name="Weisblat D.A."/>
            <person name="Putnam N.H."/>
            <person name="Rokhsar D.S."/>
        </authorList>
    </citation>
    <scope>NUCLEOTIDE SEQUENCE</scope>
    <source>
        <strain evidence="9 11">I ESC-2004</strain>
    </source>
</reference>
<dbReference type="Proteomes" id="UP000014760">
    <property type="component" value="Unassembled WGS sequence"/>
</dbReference>
<keyword evidence="7" id="KW-0479">Metal-binding</keyword>
<feature type="binding site" evidence="7">
    <location>
        <position position="129"/>
    </location>
    <ligand>
        <name>Mn(2+)</name>
        <dbReference type="ChEBI" id="CHEBI:29035"/>
    </ligand>
</feature>
<keyword evidence="7" id="KW-0464">Manganese</keyword>
<name>R7U0T1_CAPTE</name>
<evidence type="ECO:0000256" key="5">
    <source>
        <dbReference type="ARBA" id="ARBA00023180"/>
    </source>
</evidence>
<dbReference type="EMBL" id="AMQN01001935">
    <property type="status" value="NOT_ANNOTATED_CDS"/>
    <property type="molecule type" value="Genomic_DNA"/>
</dbReference>
<dbReference type="Pfam" id="PF06702">
    <property type="entry name" value="Fam20C"/>
    <property type="match status" value="1"/>
</dbReference>
<keyword evidence="3" id="KW-0333">Golgi apparatus</keyword>
<dbReference type="PANTHER" id="PTHR12450:SF14">
    <property type="entry name" value="GLYCOSAMINOGLYCAN XYLOSYLKINASE"/>
    <property type="match status" value="1"/>
</dbReference>
<proteinExistence type="inferred from homology"/>
<comment type="cofactor">
    <cofactor evidence="7">
        <name>Mn(2+)</name>
        <dbReference type="ChEBI" id="CHEBI:29035"/>
    </cofactor>
</comment>
<keyword evidence="5" id="KW-0325">Glycoprotein</keyword>
<dbReference type="InterPro" id="IPR024869">
    <property type="entry name" value="FAM20"/>
</dbReference>
<dbReference type="EMBL" id="KB306824">
    <property type="protein sequence ID" value="ELT99482.1"/>
    <property type="molecule type" value="Genomic_DNA"/>
</dbReference>
<gene>
    <name evidence="9" type="ORF">CAPTEDRAFT_196174</name>
</gene>
<feature type="binding site" evidence="6">
    <location>
        <position position="284"/>
    </location>
    <ligand>
        <name>ATP</name>
        <dbReference type="ChEBI" id="CHEBI:30616"/>
    </ligand>
</feature>
<evidence type="ECO:0000313" key="9">
    <source>
        <dbReference type="EMBL" id="ELT99482.1"/>
    </source>
</evidence>
<dbReference type="GO" id="GO:0016773">
    <property type="term" value="F:phosphotransferase activity, alcohol group as acceptor"/>
    <property type="evidence" value="ECO:0007669"/>
    <property type="project" value="TreeGrafter"/>
</dbReference>
<dbReference type="PANTHER" id="PTHR12450">
    <property type="entry name" value="DENTIN MATRIX PROTEIN 4 PROTEIN FAM20"/>
    <property type="match status" value="1"/>
</dbReference>
<sequence length="374" mass="43056">MRLLRRLDLMKGVVFVITLWYLLTVSKHQEKIEDIWNAAKSTADEHYLYSEDFEWRKVTVALTEARIEKVFVLSPEDIELRVVFPKLRNLDFGTTYKWLLCLEGDQMAIFKPKWYDRDYSPQFWSDGFELHTSEIASFHLDRILGFRRVPFASGRLINFRSEILPVASRYLLETSFAKGSEWCLSATCYFCTEPLITCSTGGLIEGAASYFVDGLSDARHDPFSLSSSASNRKGCDNLWFGGSLPEPPLAPLEQRVELSVLDFLTNHFDSKLYFHKKGFLVYADRGRSFTDSYVDDDTNLAALKICCRMPFQTKRRLEKLSTENQLNRLLKESLQNDAIGSLPILSEEHLAAVQRRLQRVLQIARKCALEVKSN</sequence>
<reference evidence="11" key="1">
    <citation type="submission" date="2012-12" db="EMBL/GenBank/DDBJ databases">
        <authorList>
            <person name="Hellsten U."/>
            <person name="Grimwood J."/>
            <person name="Chapman J.A."/>
            <person name="Shapiro H."/>
            <person name="Aerts A."/>
            <person name="Otillar R.P."/>
            <person name="Terry A.Y."/>
            <person name="Boore J.L."/>
            <person name="Simakov O."/>
            <person name="Marletaz F."/>
            <person name="Cho S.-J."/>
            <person name="Edsinger-Gonzales E."/>
            <person name="Havlak P."/>
            <person name="Kuo D.-H."/>
            <person name="Larsson T."/>
            <person name="Lv J."/>
            <person name="Arendt D."/>
            <person name="Savage R."/>
            <person name="Osoegawa K."/>
            <person name="de Jong P."/>
            <person name="Lindberg D.R."/>
            <person name="Seaver E.C."/>
            <person name="Weisblat D.A."/>
            <person name="Putnam N.H."/>
            <person name="Grigoriev I.V."/>
            <person name="Rokhsar D.S."/>
        </authorList>
    </citation>
    <scope>NUCLEOTIDE SEQUENCE</scope>
    <source>
        <strain evidence="11">I ESC-2004</strain>
    </source>
</reference>
<keyword evidence="11" id="KW-1185">Reference proteome</keyword>
<evidence type="ECO:0000256" key="3">
    <source>
        <dbReference type="ARBA" id="ARBA00023034"/>
    </source>
</evidence>
<reference evidence="10" key="3">
    <citation type="submission" date="2015-06" db="UniProtKB">
        <authorList>
            <consortium name="EnsemblMetazoa"/>
        </authorList>
    </citation>
    <scope>IDENTIFICATION</scope>
</reference>
<feature type="binding site" evidence="6">
    <location>
        <position position="111"/>
    </location>
    <ligand>
        <name>ATP</name>
        <dbReference type="ChEBI" id="CHEBI:30616"/>
    </ligand>
</feature>
<evidence type="ECO:0000256" key="7">
    <source>
        <dbReference type="PIRSR" id="PIRSR624869-3"/>
    </source>
</evidence>
<feature type="binding site" evidence="6">
    <location>
        <position position="129"/>
    </location>
    <ligand>
        <name>ATP</name>
        <dbReference type="ChEBI" id="CHEBI:30616"/>
    </ligand>
</feature>
<dbReference type="GO" id="GO:0005524">
    <property type="term" value="F:ATP binding"/>
    <property type="evidence" value="ECO:0007669"/>
    <property type="project" value="UniProtKB-KW"/>
</dbReference>
<accession>R7U0T1</accession>
<dbReference type="HOGENOM" id="CLU_740207_0_0_1"/>
<dbReference type="AlphaFoldDB" id="R7U0T1"/>
<evidence type="ECO:0000256" key="1">
    <source>
        <dbReference type="ARBA" id="ARBA00004555"/>
    </source>
</evidence>
<evidence type="ECO:0000256" key="2">
    <source>
        <dbReference type="ARBA" id="ARBA00006557"/>
    </source>
</evidence>
<comment type="similarity">
    <text evidence="2">Belongs to the FAM20 family.</text>
</comment>
<dbReference type="STRING" id="283909.R7U0T1"/>